<comment type="caution">
    <text evidence="2">The sequence shown here is derived from an EMBL/GenBank/DDBJ whole genome shotgun (WGS) entry which is preliminary data.</text>
</comment>
<dbReference type="EMBL" id="JARAKH010000021">
    <property type="protein sequence ID" value="KAK8393211.1"/>
    <property type="molecule type" value="Genomic_DNA"/>
</dbReference>
<keyword evidence="1" id="KW-0732">Signal</keyword>
<evidence type="ECO:0000256" key="1">
    <source>
        <dbReference type="SAM" id="SignalP"/>
    </source>
</evidence>
<gene>
    <name evidence="2" type="ORF">O3P69_013308</name>
</gene>
<feature type="signal peptide" evidence="1">
    <location>
        <begin position="1"/>
        <end position="21"/>
    </location>
</feature>
<sequence length="69" mass="7757">MRRKACEGTAALLLLVMVVKKEPRSDTRLLPGSHSGVVVLSQWRFCHCYWGEPCRSILSRAPQMSRDAA</sequence>
<accession>A0AAW0U0B5</accession>
<evidence type="ECO:0000313" key="2">
    <source>
        <dbReference type="EMBL" id="KAK8393211.1"/>
    </source>
</evidence>
<name>A0AAW0U0B5_SCYPA</name>
<organism evidence="2 3">
    <name type="scientific">Scylla paramamosain</name>
    <name type="common">Mud crab</name>
    <dbReference type="NCBI Taxonomy" id="85552"/>
    <lineage>
        <taxon>Eukaryota</taxon>
        <taxon>Metazoa</taxon>
        <taxon>Ecdysozoa</taxon>
        <taxon>Arthropoda</taxon>
        <taxon>Crustacea</taxon>
        <taxon>Multicrustacea</taxon>
        <taxon>Malacostraca</taxon>
        <taxon>Eumalacostraca</taxon>
        <taxon>Eucarida</taxon>
        <taxon>Decapoda</taxon>
        <taxon>Pleocyemata</taxon>
        <taxon>Brachyura</taxon>
        <taxon>Eubrachyura</taxon>
        <taxon>Portunoidea</taxon>
        <taxon>Portunidae</taxon>
        <taxon>Portuninae</taxon>
        <taxon>Scylla</taxon>
    </lineage>
</organism>
<evidence type="ECO:0008006" key="4">
    <source>
        <dbReference type="Google" id="ProtNLM"/>
    </source>
</evidence>
<evidence type="ECO:0000313" key="3">
    <source>
        <dbReference type="Proteomes" id="UP001487740"/>
    </source>
</evidence>
<dbReference type="Proteomes" id="UP001487740">
    <property type="component" value="Unassembled WGS sequence"/>
</dbReference>
<protein>
    <recommendedName>
        <fullName evidence="4">Secreted protein</fullName>
    </recommendedName>
</protein>
<feature type="chain" id="PRO_5043833357" description="Secreted protein" evidence="1">
    <location>
        <begin position="22"/>
        <end position="69"/>
    </location>
</feature>
<keyword evidence="3" id="KW-1185">Reference proteome</keyword>
<dbReference type="AlphaFoldDB" id="A0AAW0U0B5"/>
<reference evidence="2 3" key="1">
    <citation type="submission" date="2023-03" db="EMBL/GenBank/DDBJ databases">
        <title>High-quality genome of Scylla paramamosain provides insights in environmental adaptation.</title>
        <authorList>
            <person name="Zhang L."/>
        </authorList>
    </citation>
    <scope>NUCLEOTIDE SEQUENCE [LARGE SCALE GENOMIC DNA]</scope>
    <source>
        <strain evidence="2">LZ_2023a</strain>
        <tissue evidence="2">Muscle</tissue>
    </source>
</reference>
<proteinExistence type="predicted"/>